<evidence type="ECO:0000256" key="2">
    <source>
        <dbReference type="ARBA" id="ARBA00022723"/>
    </source>
</evidence>
<dbReference type="GO" id="GO:0051213">
    <property type="term" value="F:dioxygenase activity"/>
    <property type="evidence" value="ECO:0007669"/>
    <property type="project" value="UniProtKB-KW"/>
</dbReference>
<comment type="caution">
    <text evidence="8">The sequence shown here is derived from an EMBL/GenBank/DDBJ whole genome shotgun (WGS) entry which is preliminary data.</text>
</comment>
<dbReference type="Proteomes" id="UP000009881">
    <property type="component" value="Unassembled WGS sequence"/>
</dbReference>
<sequence>MERVLPWGPPAAADPVDRLAPVRAEPRGWVAVPGVFSAEDCDRIVALRDRLAAEAAGLVNGVSTSAVRRSHIVWLDHDAPDTAWIAARLTRAVADVNREVFGFALTGFDEEIQLTEYRSEVAGFYDWHSDIGGRGIPQSRKLSLTVQLSDPADYDGGALELNTRGEPEAAPSDRGTAIAFPSYALHRVAPVTRGIRRSLVVWTHGPRFV</sequence>
<dbReference type="InterPro" id="IPR044862">
    <property type="entry name" value="Pro_4_hyd_alph_FE2OG_OXY"/>
</dbReference>
<evidence type="ECO:0000256" key="1">
    <source>
        <dbReference type="ARBA" id="ARBA00001961"/>
    </source>
</evidence>
<proteinExistence type="predicted"/>
<organism evidence="8 9">
    <name type="scientific">Caenispirillum salinarum AK4</name>
    <dbReference type="NCBI Taxonomy" id="1238182"/>
    <lineage>
        <taxon>Bacteria</taxon>
        <taxon>Pseudomonadati</taxon>
        <taxon>Pseudomonadota</taxon>
        <taxon>Alphaproteobacteria</taxon>
        <taxon>Rhodospirillales</taxon>
        <taxon>Novispirillaceae</taxon>
        <taxon>Caenispirillum</taxon>
    </lineage>
</organism>
<dbReference type="PATRIC" id="fig|1238182.3.peg.810"/>
<dbReference type="STRING" id="1238182.C882_3062"/>
<dbReference type="GO" id="GO:0005506">
    <property type="term" value="F:iron ion binding"/>
    <property type="evidence" value="ECO:0007669"/>
    <property type="project" value="InterPro"/>
</dbReference>
<evidence type="ECO:0000256" key="3">
    <source>
        <dbReference type="ARBA" id="ARBA00022896"/>
    </source>
</evidence>
<dbReference type="SUPFAM" id="SSF51197">
    <property type="entry name" value="Clavaminate synthase-like"/>
    <property type="match status" value="1"/>
</dbReference>
<evidence type="ECO:0000256" key="4">
    <source>
        <dbReference type="ARBA" id="ARBA00022964"/>
    </source>
</evidence>
<accession>K9HNU6</accession>
<reference evidence="8 9" key="1">
    <citation type="journal article" date="2013" name="Genome Announc.">
        <title>Draft Genome Sequence of an Alphaproteobacterium, Caenispirillum salinarum AK4(T), Isolated from a Solar Saltern.</title>
        <authorList>
            <person name="Khatri I."/>
            <person name="Singh A."/>
            <person name="Korpole S."/>
            <person name="Pinnaka A.K."/>
            <person name="Subramanian S."/>
        </authorList>
    </citation>
    <scope>NUCLEOTIDE SEQUENCE [LARGE SCALE GENOMIC DNA]</scope>
    <source>
        <strain evidence="8 9">AK4</strain>
    </source>
</reference>
<dbReference type="GO" id="GO:0016705">
    <property type="term" value="F:oxidoreductase activity, acting on paired donors, with incorporation or reduction of molecular oxygen"/>
    <property type="evidence" value="ECO:0007669"/>
    <property type="project" value="InterPro"/>
</dbReference>
<dbReference type="OrthoDB" id="9812472at2"/>
<keyword evidence="4" id="KW-0223">Dioxygenase</keyword>
<gene>
    <name evidence="8" type="ORF">C882_3062</name>
</gene>
<evidence type="ECO:0000259" key="7">
    <source>
        <dbReference type="PROSITE" id="PS51471"/>
    </source>
</evidence>
<keyword evidence="9" id="KW-1185">Reference proteome</keyword>
<dbReference type="SMART" id="SM00702">
    <property type="entry name" value="P4Hc"/>
    <property type="match status" value="1"/>
</dbReference>
<evidence type="ECO:0000256" key="5">
    <source>
        <dbReference type="ARBA" id="ARBA00023002"/>
    </source>
</evidence>
<evidence type="ECO:0000313" key="8">
    <source>
        <dbReference type="EMBL" id="EKV31998.1"/>
    </source>
</evidence>
<protein>
    <submittedName>
        <fullName evidence="8">Oxidoreductase domain protein</fullName>
    </submittedName>
</protein>
<keyword evidence="6" id="KW-0408">Iron</keyword>
<name>K9HNU6_9PROT</name>
<dbReference type="Pfam" id="PF13640">
    <property type="entry name" value="2OG-FeII_Oxy_3"/>
    <property type="match status" value="1"/>
</dbReference>
<evidence type="ECO:0000313" key="9">
    <source>
        <dbReference type="Proteomes" id="UP000009881"/>
    </source>
</evidence>
<keyword evidence="3" id="KW-0847">Vitamin C</keyword>
<evidence type="ECO:0000256" key="6">
    <source>
        <dbReference type="ARBA" id="ARBA00023004"/>
    </source>
</evidence>
<feature type="domain" description="Fe2OG dioxygenase" evidence="7">
    <location>
        <begin position="107"/>
        <end position="205"/>
    </location>
</feature>
<dbReference type="Gene3D" id="2.60.120.620">
    <property type="entry name" value="q2cbj1_9rhob like domain"/>
    <property type="match status" value="1"/>
</dbReference>
<dbReference type="InterPro" id="IPR005123">
    <property type="entry name" value="Oxoglu/Fe-dep_dioxygenase_dom"/>
</dbReference>
<keyword evidence="5" id="KW-0560">Oxidoreductase</keyword>
<keyword evidence="2" id="KW-0479">Metal-binding</keyword>
<dbReference type="InterPro" id="IPR006620">
    <property type="entry name" value="Pro_4_hyd_alph"/>
</dbReference>
<dbReference type="AlphaFoldDB" id="K9HNU6"/>
<dbReference type="PROSITE" id="PS51471">
    <property type="entry name" value="FE2OG_OXY"/>
    <property type="match status" value="1"/>
</dbReference>
<dbReference type="eggNOG" id="COG3128">
    <property type="taxonomic scope" value="Bacteria"/>
</dbReference>
<dbReference type="EMBL" id="ANHY01000004">
    <property type="protein sequence ID" value="EKV31998.1"/>
    <property type="molecule type" value="Genomic_DNA"/>
</dbReference>
<dbReference type="RefSeq" id="WP_009539259.1">
    <property type="nucleotide sequence ID" value="NZ_ANHY01000004.1"/>
</dbReference>
<dbReference type="GO" id="GO:0031418">
    <property type="term" value="F:L-ascorbic acid binding"/>
    <property type="evidence" value="ECO:0007669"/>
    <property type="project" value="UniProtKB-KW"/>
</dbReference>
<comment type="cofactor">
    <cofactor evidence="1">
        <name>L-ascorbate</name>
        <dbReference type="ChEBI" id="CHEBI:38290"/>
    </cofactor>
</comment>